<keyword evidence="2" id="KW-0229">DNA integration</keyword>
<comment type="caution">
    <text evidence="8">The sequence shown here is derived from an EMBL/GenBank/DDBJ whole genome shotgun (WGS) entry which is preliminary data.</text>
</comment>
<evidence type="ECO:0000313" key="9">
    <source>
        <dbReference type="Proteomes" id="UP000886674"/>
    </source>
</evidence>
<evidence type="ECO:0000256" key="4">
    <source>
        <dbReference type="ARBA" id="ARBA00023172"/>
    </source>
</evidence>
<dbReference type="InterPro" id="IPR050808">
    <property type="entry name" value="Phage_Integrase"/>
</dbReference>
<dbReference type="GO" id="GO:0006310">
    <property type="term" value="P:DNA recombination"/>
    <property type="evidence" value="ECO:0007669"/>
    <property type="project" value="UniProtKB-KW"/>
</dbReference>
<reference evidence="8" key="1">
    <citation type="journal article" date="2021" name="Proc. Natl. Acad. Sci. U.S.A.">
        <title>Global biogeography of chemosynthetic symbionts reveals both localized and globally distributed symbiont groups. .</title>
        <authorList>
            <person name="Osvatic J.T."/>
            <person name="Wilkins L.G.E."/>
            <person name="Leibrecht L."/>
            <person name="Leray M."/>
            <person name="Zauner S."/>
            <person name="Polzin J."/>
            <person name="Camacho Y."/>
            <person name="Gros O."/>
            <person name="van Gils J.A."/>
            <person name="Eisen J.A."/>
            <person name="Petersen J.M."/>
            <person name="Yuen B."/>
        </authorList>
    </citation>
    <scope>NUCLEOTIDE SEQUENCE</scope>
    <source>
        <strain evidence="8">MAGclacostrist055</strain>
    </source>
</reference>
<dbReference type="Gene3D" id="3.30.160.390">
    <property type="entry name" value="Integrase, DNA-binding domain"/>
    <property type="match status" value="1"/>
</dbReference>
<comment type="similarity">
    <text evidence="1">Belongs to the 'phage' integrase family.</text>
</comment>
<dbReference type="Pfam" id="PF22022">
    <property type="entry name" value="Phage_int_M"/>
    <property type="match status" value="1"/>
</dbReference>
<dbReference type="CDD" id="cd00801">
    <property type="entry name" value="INT_P4_C"/>
    <property type="match status" value="1"/>
</dbReference>
<organism evidence="8 9">
    <name type="scientific">Candidatus Thiodiazotropha taylori</name>
    <dbReference type="NCBI Taxonomy" id="2792791"/>
    <lineage>
        <taxon>Bacteria</taxon>
        <taxon>Pseudomonadati</taxon>
        <taxon>Pseudomonadota</taxon>
        <taxon>Gammaproteobacteria</taxon>
        <taxon>Chromatiales</taxon>
        <taxon>Sedimenticolaceae</taxon>
        <taxon>Candidatus Thiodiazotropha</taxon>
    </lineage>
</organism>
<dbReference type="EMBL" id="JAEPCR010000126">
    <property type="protein sequence ID" value="MCG7980489.1"/>
    <property type="molecule type" value="Genomic_DNA"/>
</dbReference>
<dbReference type="GO" id="GO:0015074">
    <property type="term" value="P:DNA integration"/>
    <property type="evidence" value="ECO:0007669"/>
    <property type="project" value="UniProtKB-KW"/>
</dbReference>
<evidence type="ECO:0000313" key="8">
    <source>
        <dbReference type="EMBL" id="MCG7980489.1"/>
    </source>
</evidence>
<dbReference type="Proteomes" id="UP000886674">
    <property type="component" value="Unassembled WGS sequence"/>
</dbReference>
<dbReference type="InterPro" id="IPR011010">
    <property type="entry name" value="DNA_brk_join_enz"/>
</dbReference>
<dbReference type="InterPro" id="IPR025166">
    <property type="entry name" value="Integrase_DNA_bind_dom"/>
</dbReference>
<evidence type="ECO:0000259" key="6">
    <source>
        <dbReference type="PROSITE" id="PS51898"/>
    </source>
</evidence>
<gene>
    <name evidence="8" type="ORF">JAY77_20370</name>
</gene>
<dbReference type="PANTHER" id="PTHR30629:SF2">
    <property type="entry name" value="PROPHAGE INTEGRASE INTS-RELATED"/>
    <property type="match status" value="1"/>
</dbReference>
<sequence>MTIYKLSNRKVERAAVGRHSDGGGLTLVVSNNGSKKWTLRYTYNGKQHEMGLGSLRDLNLEQARAISGKYRAMVKEGIDPRIARAQEREKNRQAAENIKKHLATIPTFTAAAAQYIRTHRRGWYNHKHAKQWIRTLKTYACPLIGHKPIHMITTQDIIAILKPIWLSKTETAKRVRARIENILDATFAVHGLHDAINPARWHHHLDNILPKPGKIKTVKHHPAVPYAQVTPFMVRLATKRGTSALALQFLILNASRTSEVINATWDEIDLDQETWTIPKERMKNQLREHRVPLSRQAIDLLKAIPRIKDNPYLFPGARKGRPISNMALLQLMRKMGYGTKGKKGHYVPHGFRSSFRDWASEVAHYPSEVAEMALAHTIKNQVEAAYRRGDLFDKRRGLMQAWANYLEQTQLDLALDKQQRLTPQQKEAMESRLTPQQKEALEFIMLKLGSMTEAQVARMWEKLQQEASPHRGGLDSR</sequence>
<dbReference type="PANTHER" id="PTHR30629">
    <property type="entry name" value="PROPHAGE INTEGRASE"/>
    <property type="match status" value="1"/>
</dbReference>
<evidence type="ECO:0000256" key="5">
    <source>
        <dbReference type="PROSITE-ProRule" id="PRU01248"/>
    </source>
</evidence>
<keyword evidence="3 5" id="KW-0238">DNA-binding</keyword>
<dbReference type="Gene3D" id="1.10.443.10">
    <property type="entry name" value="Intergrase catalytic core"/>
    <property type="match status" value="1"/>
</dbReference>
<feature type="domain" description="Core-binding (CB)" evidence="7">
    <location>
        <begin position="106"/>
        <end position="187"/>
    </location>
</feature>
<dbReference type="GO" id="GO:0003677">
    <property type="term" value="F:DNA binding"/>
    <property type="evidence" value="ECO:0007669"/>
    <property type="project" value="UniProtKB-UniRule"/>
</dbReference>
<dbReference type="AlphaFoldDB" id="A0A9E4NPF7"/>
<dbReference type="InterPro" id="IPR013762">
    <property type="entry name" value="Integrase-like_cat_sf"/>
</dbReference>
<dbReference type="InterPro" id="IPR038488">
    <property type="entry name" value="Integrase_DNA-bd_sf"/>
</dbReference>
<accession>A0A9E4NPF7</accession>
<keyword evidence="4" id="KW-0233">DNA recombination</keyword>
<dbReference type="InterPro" id="IPR010998">
    <property type="entry name" value="Integrase_recombinase_N"/>
</dbReference>
<dbReference type="PROSITE" id="PS51900">
    <property type="entry name" value="CB"/>
    <property type="match status" value="1"/>
</dbReference>
<name>A0A9E4NPF7_9GAMM</name>
<dbReference type="Gene3D" id="1.10.150.130">
    <property type="match status" value="1"/>
</dbReference>
<dbReference type="SUPFAM" id="SSF56349">
    <property type="entry name" value="DNA breaking-rejoining enzymes"/>
    <property type="match status" value="1"/>
</dbReference>
<dbReference type="InterPro" id="IPR044068">
    <property type="entry name" value="CB"/>
</dbReference>
<evidence type="ECO:0000256" key="3">
    <source>
        <dbReference type="ARBA" id="ARBA00023125"/>
    </source>
</evidence>
<dbReference type="PROSITE" id="PS51898">
    <property type="entry name" value="TYR_RECOMBINASE"/>
    <property type="match status" value="1"/>
</dbReference>
<evidence type="ECO:0000259" key="7">
    <source>
        <dbReference type="PROSITE" id="PS51900"/>
    </source>
</evidence>
<evidence type="ECO:0000256" key="1">
    <source>
        <dbReference type="ARBA" id="ARBA00008857"/>
    </source>
</evidence>
<dbReference type="Pfam" id="PF13356">
    <property type="entry name" value="Arm-DNA-bind_3"/>
    <property type="match status" value="1"/>
</dbReference>
<dbReference type="Pfam" id="PF00589">
    <property type="entry name" value="Phage_integrase"/>
    <property type="match status" value="1"/>
</dbReference>
<dbReference type="InterPro" id="IPR002104">
    <property type="entry name" value="Integrase_catalytic"/>
</dbReference>
<feature type="domain" description="Tyr recombinase" evidence="6">
    <location>
        <begin position="219"/>
        <end position="399"/>
    </location>
</feature>
<dbReference type="InterPro" id="IPR053876">
    <property type="entry name" value="Phage_int_M"/>
</dbReference>
<protein>
    <submittedName>
        <fullName evidence="8">Tyrosine-type recombinase/integrase</fullName>
    </submittedName>
</protein>
<evidence type="ECO:0000256" key="2">
    <source>
        <dbReference type="ARBA" id="ARBA00022908"/>
    </source>
</evidence>
<proteinExistence type="inferred from homology"/>